<dbReference type="PANTHER" id="PTHR43798:SF33">
    <property type="entry name" value="HYDROLASE, PUTATIVE (AFU_ORTHOLOGUE AFUA_2G14860)-RELATED"/>
    <property type="match status" value="1"/>
</dbReference>
<organism evidence="2 3">
    <name type="scientific">Candidatus Beckwithbacteria bacterium RIFCSPLOWO2_02_FULL_47_23</name>
    <dbReference type="NCBI Taxonomy" id="1797463"/>
    <lineage>
        <taxon>Bacteria</taxon>
        <taxon>Candidatus Beckwithiibacteriota</taxon>
    </lineage>
</organism>
<sequence length="219" mass="24730">MLPTLVILHGWGSNLSCWQPLKSLLSKKLHVILPRLPEDKVRNTAAYSDWLFQKTKKLPPFILLGHSFGGQLAIDFAARYPGRVKKLILLASAGIRRPSVKSALFLPLAKLLKFAPLKFKPLAYRAIGATDYVKAGPIMKETMKLILRDDQQTNLKKIIVPTLLLWGEHDRYTPLSDGRLIQTLIPNSQLIIFPGGRHGLPFTHVRQVKEKILWFIGSK</sequence>
<comment type="caution">
    <text evidence="2">The sequence shown here is derived from an EMBL/GenBank/DDBJ whole genome shotgun (WGS) entry which is preliminary data.</text>
</comment>
<evidence type="ECO:0000259" key="1">
    <source>
        <dbReference type="Pfam" id="PF12697"/>
    </source>
</evidence>
<dbReference type="EMBL" id="MEZQ01000004">
    <property type="protein sequence ID" value="OGD61804.1"/>
    <property type="molecule type" value="Genomic_DNA"/>
</dbReference>
<protein>
    <recommendedName>
        <fullName evidence="1">AB hydrolase-1 domain-containing protein</fullName>
    </recommendedName>
</protein>
<feature type="domain" description="AB hydrolase-1" evidence="1">
    <location>
        <begin position="5"/>
        <end position="204"/>
    </location>
</feature>
<accession>A0A1F5E3E1</accession>
<dbReference type="SUPFAM" id="SSF53474">
    <property type="entry name" value="alpha/beta-Hydrolases"/>
    <property type="match status" value="1"/>
</dbReference>
<evidence type="ECO:0000313" key="3">
    <source>
        <dbReference type="Proteomes" id="UP000176364"/>
    </source>
</evidence>
<dbReference type="Gene3D" id="3.40.50.1820">
    <property type="entry name" value="alpha/beta hydrolase"/>
    <property type="match status" value="1"/>
</dbReference>
<dbReference type="Pfam" id="PF12697">
    <property type="entry name" value="Abhydrolase_6"/>
    <property type="match status" value="1"/>
</dbReference>
<proteinExistence type="predicted"/>
<reference evidence="2 3" key="1">
    <citation type="journal article" date="2016" name="Nat. Commun.">
        <title>Thousands of microbial genomes shed light on interconnected biogeochemical processes in an aquifer system.</title>
        <authorList>
            <person name="Anantharaman K."/>
            <person name="Brown C.T."/>
            <person name="Hug L.A."/>
            <person name="Sharon I."/>
            <person name="Castelle C.J."/>
            <person name="Probst A.J."/>
            <person name="Thomas B.C."/>
            <person name="Singh A."/>
            <person name="Wilkins M.J."/>
            <person name="Karaoz U."/>
            <person name="Brodie E.L."/>
            <person name="Williams K.H."/>
            <person name="Hubbard S.S."/>
            <person name="Banfield J.F."/>
        </authorList>
    </citation>
    <scope>NUCLEOTIDE SEQUENCE [LARGE SCALE GENOMIC DNA]</scope>
</reference>
<name>A0A1F5E3E1_9BACT</name>
<dbReference type="Proteomes" id="UP000176364">
    <property type="component" value="Unassembled WGS sequence"/>
</dbReference>
<evidence type="ECO:0000313" key="2">
    <source>
        <dbReference type="EMBL" id="OGD61804.1"/>
    </source>
</evidence>
<dbReference type="InterPro" id="IPR000073">
    <property type="entry name" value="AB_hydrolase_1"/>
</dbReference>
<gene>
    <name evidence="2" type="ORF">A3I57_01465</name>
</gene>
<dbReference type="PANTHER" id="PTHR43798">
    <property type="entry name" value="MONOACYLGLYCEROL LIPASE"/>
    <property type="match status" value="1"/>
</dbReference>
<dbReference type="GO" id="GO:0016020">
    <property type="term" value="C:membrane"/>
    <property type="evidence" value="ECO:0007669"/>
    <property type="project" value="TreeGrafter"/>
</dbReference>
<dbReference type="AlphaFoldDB" id="A0A1F5E3E1"/>
<dbReference type="InterPro" id="IPR050266">
    <property type="entry name" value="AB_hydrolase_sf"/>
</dbReference>
<dbReference type="PRINTS" id="PR00111">
    <property type="entry name" value="ABHYDROLASE"/>
</dbReference>
<dbReference type="InterPro" id="IPR029058">
    <property type="entry name" value="AB_hydrolase_fold"/>
</dbReference>